<keyword evidence="1" id="KW-1133">Transmembrane helix</keyword>
<reference evidence="2 3" key="1">
    <citation type="submission" date="2017-03" db="EMBL/GenBank/DDBJ databases">
        <title>The whole genome sequencing and assembly of Lysinibacillus sphaericus DSM 28T strain.</title>
        <authorList>
            <person name="Lee Y.-J."/>
            <person name="Yi H."/>
            <person name="Bahn Y.-S."/>
            <person name="Kim J.F."/>
            <person name="Lee D.-W."/>
        </authorList>
    </citation>
    <scope>NUCLEOTIDE SEQUENCE [LARGE SCALE GENOMIC DNA]</scope>
    <source>
        <strain evidence="2 3">DSM 28</strain>
    </source>
</reference>
<accession>A0A2S0JUT5</accession>
<protein>
    <submittedName>
        <fullName evidence="2">Uncharacterized protein</fullName>
    </submittedName>
</protein>
<organism evidence="2 3">
    <name type="scientific">Lysinibacillus sphaericus</name>
    <name type="common">Bacillus sphaericus</name>
    <dbReference type="NCBI Taxonomy" id="1421"/>
    <lineage>
        <taxon>Bacteria</taxon>
        <taxon>Bacillati</taxon>
        <taxon>Bacillota</taxon>
        <taxon>Bacilli</taxon>
        <taxon>Bacillales</taxon>
        <taxon>Bacillaceae</taxon>
        <taxon>Lysinibacillus</taxon>
    </lineage>
</organism>
<feature type="transmembrane region" description="Helical" evidence="1">
    <location>
        <begin position="35"/>
        <end position="53"/>
    </location>
</feature>
<gene>
    <name evidence="2" type="ORF">LS41612_00590</name>
</gene>
<evidence type="ECO:0000313" key="2">
    <source>
        <dbReference type="EMBL" id="AVK94895.1"/>
    </source>
</evidence>
<dbReference type="AlphaFoldDB" id="A0A2S0JUT5"/>
<keyword evidence="1" id="KW-0812">Transmembrane</keyword>
<evidence type="ECO:0000256" key="1">
    <source>
        <dbReference type="SAM" id="Phobius"/>
    </source>
</evidence>
<dbReference type="Proteomes" id="UP000238825">
    <property type="component" value="Chromosome"/>
</dbReference>
<proteinExistence type="predicted"/>
<keyword evidence="1" id="KW-0472">Membrane</keyword>
<name>A0A2S0JUT5_LYSSH</name>
<dbReference type="EMBL" id="CP019980">
    <property type="protein sequence ID" value="AVK94895.1"/>
    <property type="molecule type" value="Genomic_DNA"/>
</dbReference>
<sequence>MYFLLKSLYTYLELKRNFSKEGSLLNWISKNKKPFLAFIVILIIIAGLLDIKYEGLFFQMLPKTVQDFLANLL</sequence>
<evidence type="ECO:0000313" key="3">
    <source>
        <dbReference type="Proteomes" id="UP000238825"/>
    </source>
</evidence>